<dbReference type="EMBL" id="ON529850">
    <property type="protein sequence ID" value="UTC28273.1"/>
    <property type="molecule type" value="Genomic_DNA"/>
</dbReference>
<organism evidence="1 2">
    <name type="scientific">Brevundimonas phage vB_BpoS-Gurke</name>
    <dbReference type="NCBI Taxonomy" id="2948599"/>
    <lineage>
        <taxon>Viruses</taxon>
        <taxon>Duplodnaviria</taxon>
        <taxon>Heunggongvirae</taxon>
        <taxon>Uroviricota</taxon>
        <taxon>Caudoviricetes</taxon>
        <taxon>Jeanschmidtviridae</taxon>
        <taxon>Kikimoravirus</taxon>
        <taxon>Kikimoravirus gurke</taxon>
    </lineage>
</organism>
<keyword evidence="2" id="KW-1185">Reference proteome</keyword>
<evidence type="ECO:0000313" key="1">
    <source>
        <dbReference type="EMBL" id="UTC28273.1"/>
    </source>
</evidence>
<dbReference type="Proteomes" id="UP001055634">
    <property type="component" value="Segment"/>
</dbReference>
<sequence length="104" mass="11294">MRDVTELALMSDTLPWELDHTITDEQGASAIVDQHRCAVAFMSDDGLTEDESEEIIDARGRLMAAAPQLYQALLQLFLTVQTDVPFEIAAQARDALTAAGGADE</sequence>
<evidence type="ECO:0000313" key="2">
    <source>
        <dbReference type="Proteomes" id="UP001055634"/>
    </source>
</evidence>
<name>A0A9E7N3Q8_9CAUD</name>
<gene>
    <name evidence="1" type="ORF">GURKE_02420</name>
</gene>
<accession>A0A9E7N3Q8</accession>
<proteinExistence type="predicted"/>
<protein>
    <submittedName>
        <fullName evidence="1">Uncharacterized protein</fullName>
    </submittedName>
</protein>
<reference evidence="1" key="1">
    <citation type="submission" date="2022-04" db="EMBL/GenBank/DDBJ databases">
        <authorList>
            <person name="Friedrich I."/>
            <person name="Schneider D."/>
            <person name="Poehlein A."/>
            <person name="Hertel R."/>
            <person name="Daniel R."/>
        </authorList>
    </citation>
    <scope>NUCLEOTIDE SEQUENCE</scope>
</reference>